<dbReference type="Pfam" id="PF09992">
    <property type="entry name" value="NAGPA"/>
    <property type="match status" value="1"/>
</dbReference>
<gene>
    <name evidence="3" type="ORF">GCM10008933_42370</name>
</gene>
<dbReference type="Pfam" id="PF07833">
    <property type="entry name" value="Cu_amine_oxidN1"/>
    <property type="match status" value="1"/>
</dbReference>
<proteinExistence type="predicted"/>
<organism evidence="3 4">
    <name type="scientific">Paenibacillus motobuensis</name>
    <dbReference type="NCBI Taxonomy" id="295324"/>
    <lineage>
        <taxon>Bacteria</taxon>
        <taxon>Bacillati</taxon>
        <taxon>Bacillota</taxon>
        <taxon>Bacilli</taxon>
        <taxon>Bacillales</taxon>
        <taxon>Paenibacillaceae</taxon>
        <taxon>Paenibacillus</taxon>
    </lineage>
</organism>
<evidence type="ECO:0000259" key="1">
    <source>
        <dbReference type="Pfam" id="PF07833"/>
    </source>
</evidence>
<dbReference type="SUPFAM" id="SSF55383">
    <property type="entry name" value="Copper amine oxidase, domain N"/>
    <property type="match status" value="2"/>
</dbReference>
<dbReference type="InterPro" id="IPR018711">
    <property type="entry name" value="NAGPA"/>
</dbReference>
<dbReference type="Proteomes" id="UP001500340">
    <property type="component" value="Unassembled WGS sequence"/>
</dbReference>
<feature type="domain" description="Copper amine oxidase-like N-terminal" evidence="1">
    <location>
        <begin position="805"/>
        <end position="910"/>
    </location>
</feature>
<comment type="caution">
    <text evidence="3">The sequence shown here is derived from an EMBL/GenBank/DDBJ whole genome shotgun (WGS) entry which is preliminary data.</text>
</comment>
<dbReference type="PANTHER" id="PTHR40446">
    <property type="entry name" value="N-ACETYLGLUCOSAMINE-1-PHOSPHODIESTER ALPHA-N-ACETYLGLUCOSAMINIDASE"/>
    <property type="match status" value="1"/>
</dbReference>
<reference evidence="3 4" key="1">
    <citation type="journal article" date="2019" name="Int. J. Syst. Evol. Microbiol.">
        <title>The Global Catalogue of Microorganisms (GCM) 10K type strain sequencing project: providing services to taxonomists for standard genome sequencing and annotation.</title>
        <authorList>
            <consortium name="The Broad Institute Genomics Platform"/>
            <consortium name="The Broad Institute Genome Sequencing Center for Infectious Disease"/>
            <person name="Wu L."/>
            <person name="Ma J."/>
        </authorList>
    </citation>
    <scope>NUCLEOTIDE SEQUENCE [LARGE SCALE GENOMIC DNA]</scope>
    <source>
        <strain evidence="3 4">JCM 12774</strain>
    </source>
</reference>
<dbReference type="EMBL" id="BAAACX010000021">
    <property type="protein sequence ID" value="GAA0407756.1"/>
    <property type="molecule type" value="Genomic_DNA"/>
</dbReference>
<dbReference type="PANTHER" id="PTHR40446:SF2">
    <property type="entry name" value="N-ACETYLGLUCOSAMINE-1-PHOSPHODIESTER ALPHA-N-ACETYLGLUCOSAMINIDASE"/>
    <property type="match status" value="1"/>
</dbReference>
<keyword evidence="4" id="KW-1185">Reference proteome</keyword>
<name>A0ABN0YS62_9BACL</name>
<sequence>MVVRREVTGQEATEKENKWVRMAANHGKKLMLVTMAGLIWIQPVVSLGPFSGNASRAHAAAEQTVKLSDDIITSGARLVKYQYTTTRSGKQVKVLTDVIEVDLTNPYVQLDVMTGKGGQLTTRQTVQGMTNDTGAVAGVNGDFFPMSGQGVAMGGAVSQGTVVTSPSQLEGMYAFAVTNDGTPMIDRFEFTGTVFAADGSTFPLAGINQEAYRTEPDKGYSHVNKMYIYTSAWKSETRPADSSTTPTEVLVQNGIIQQISMKSAIPGPVPADGYILRAHGQAADYIASHLSVGQQVDTNYELRSLTSGQEINPANLKMMIGGHTLLVDQGKASQFTRPTTSISGSSAVARTAVGYSKDGKTAYIITAEKNNNSSGLTLAELQKFMTSIGVWKGLNLDGGGSTTMATRPLAETSTTLTFTTSNGSAGQRAVANGLGVFSTAPQGTLKGLKVSGPSTLLIGQTASYSLKGYDTYYNPVDASGIQASWKSDNGNVTWTGDGFKAVKSGKSQITAVSGDAKNSMNVTVLGGSDLDSLSAGISSAPLEAGTSVSVAVTATLKNGSTVTVPAEAVKWEMTGMKASVKDGVLSVQSVNAGAKMGYATPKYDGFSGTPIVFTTSSEQIWENFENTSYPVSFTGLPAEVKGTAAVVQGTDDRANSKVLKLDYDLTGGVGNKFGYAQLNGTTGKEIPKDSTKMTIDVLGDSSLNWLRAEFADADGKSIYVDLTKQIDFTGWRTMTVDLTASAMKYPAKLKRLYVVNLEEGQDERALTGSVSFDNIRFTAPAADGGGTGLPSANAVMTIGQKTMLVNGQKKSMDVAPLLKNGTTYIPVKYVLDSFGGSATWNNTAKKITVTRETTVLELTVNKKEFILNGSKKQADVSPIIVDSRTLVPLRLVSEQLGIVVKWDKKTKSITLES</sequence>
<protein>
    <recommendedName>
        <fullName evidence="5">Copper amine oxidase</fullName>
    </recommendedName>
</protein>
<accession>A0ABN0YS62</accession>
<dbReference type="Gene3D" id="3.30.457.10">
    <property type="entry name" value="Copper amine oxidase-like, N-terminal domain"/>
    <property type="match status" value="1"/>
</dbReference>
<evidence type="ECO:0000259" key="2">
    <source>
        <dbReference type="Pfam" id="PF09992"/>
    </source>
</evidence>
<evidence type="ECO:0000313" key="4">
    <source>
        <dbReference type="Proteomes" id="UP001500340"/>
    </source>
</evidence>
<evidence type="ECO:0000313" key="3">
    <source>
        <dbReference type="EMBL" id="GAA0407756.1"/>
    </source>
</evidence>
<dbReference type="RefSeq" id="WP_343864679.1">
    <property type="nucleotide sequence ID" value="NZ_BAAACX010000021.1"/>
</dbReference>
<dbReference type="InterPro" id="IPR036582">
    <property type="entry name" value="Mao_N_sf"/>
</dbReference>
<evidence type="ECO:0008006" key="5">
    <source>
        <dbReference type="Google" id="ProtNLM"/>
    </source>
</evidence>
<dbReference type="InterPro" id="IPR012854">
    <property type="entry name" value="Cu_amine_oxidase-like_N"/>
</dbReference>
<feature type="domain" description="Phosphodiester glycosidase" evidence="2">
    <location>
        <begin position="248"/>
        <end position="437"/>
    </location>
</feature>